<name>X6MG56_RETFI</name>
<dbReference type="Gene3D" id="3.40.50.410">
    <property type="entry name" value="von Willebrand factor, type A domain"/>
    <property type="match status" value="1"/>
</dbReference>
<dbReference type="InterPro" id="IPR000185">
    <property type="entry name" value="SecA"/>
</dbReference>
<evidence type="ECO:0000313" key="1">
    <source>
        <dbReference type="EMBL" id="ETO12035.1"/>
    </source>
</evidence>
<evidence type="ECO:0000313" key="2">
    <source>
        <dbReference type="Proteomes" id="UP000023152"/>
    </source>
</evidence>
<sequence length="680" mass="77990">MAQSSYTNRAKVLLIDEVDVFFNREFYGRCYSPAAILRHGDITRLLDLIWQNRNANWTLAQVEQSNEYKACCNVLKGWDALLNEAIKDMLNDVQKFAGHGYQVSNDKIGYKEQDSICYNIRYGYKTLFAYYHEHEQNKISKESLEKNKFLSFQIGSFSYAEVPKGFSCIMGVSGTLKTLSPPEQTVVEKDYKICKHTYMPSLFGENSFIFVEKNDIMIVKESDYFTTLKKEIDDRLIGKIPGTKRAVLVFFESKKHLVEFYESMHFVTYKDNAVVMTEDNSFEEKESLIKRATTSGQVGLFTKSFGRGTDFVCRDQIVASNGGAHVIQTFLSEELSEEVQIKGRTARQGGSGSYSMVLCEKALERFLINEPDVNNARSTGNFYPMLHQKRNDFFKTQYAENKKKTMYPRSRKCYVRETIGAEIRQLSRTVVLMDATGSMSHLLQKVKTTVGTMFSRIAQILEDKGASSNGFEMQFVVYRNYNAPEDMILQVSPWEVKPDNLRNFMEMIESDYGMGNEAIEVGLAYVNRESSKLPVSQIILIGDSPANTQYEVTEKRQKIRGEQYWKNTALFSKPTYYENELQLLKQNHIIVHAYFVDDEAETNFKEIADATGGRCEKLDINSPKGSTQLTDLVAEEVLRNAGGDKGDELVKAYRAKFCFYSIHFVKLTRINYFFKSSKFV</sequence>
<evidence type="ECO:0008006" key="3">
    <source>
        <dbReference type="Google" id="ProtNLM"/>
    </source>
</evidence>
<dbReference type="InterPro" id="IPR036465">
    <property type="entry name" value="vWFA_dom_sf"/>
</dbReference>
<dbReference type="SUPFAM" id="SSF53300">
    <property type="entry name" value="vWA-like"/>
    <property type="match status" value="1"/>
</dbReference>
<reference evidence="1 2" key="1">
    <citation type="journal article" date="2013" name="Curr. Biol.">
        <title>The Genome of the Foraminiferan Reticulomyxa filosa.</title>
        <authorList>
            <person name="Glockner G."/>
            <person name="Hulsmann N."/>
            <person name="Schleicher M."/>
            <person name="Noegel A.A."/>
            <person name="Eichinger L."/>
            <person name="Gallinger C."/>
            <person name="Pawlowski J."/>
            <person name="Sierra R."/>
            <person name="Euteneuer U."/>
            <person name="Pillet L."/>
            <person name="Moustafa A."/>
            <person name="Platzer M."/>
            <person name="Groth M."/>
            <person name="Szafranski K."/>
            <person name="Schliwa M."/>
        </authorList>
    </citation>
    <scope>NUCLEOTIDE SEQUENCE [LARGE SCALE GENOMIC DNA]</scope>
</reference>
<dbReference type="GO" id="GO:0006605">
    <property type="term" value="P:protein targeting"/>
    <property type="evidence" value="ECO:0007669"/>
    <property type="project" value="InterPro"/>
</dbReference>
<proteinExistence type="predicted"/>
<dbReference type="PANTHER" id="PTHR30612:SF0">
    <property type="entry name" value="CHLOROPLAST PROTEIN-TRANSPORTING ATPASE"/>
    <property type="match status" value="1"/>
</dbReference>
<comment type="caution">
    <text evidence="1">The sequence shown here is derived from an EMBL/GenBank/DDBJ whole genome shotgun (WGS) entry which is preliminary data.</text>
</comment>
<dbReference type="GO" id="GO:0005524">
    <property type="term" value="F:ATP binding"/>
    <property type="evidence" value="ECO:0007669"/>
    <property type="project" value="InterPro"/>
</dbReference>
<accession>X6MG56</accession>
<protein>
    <recommendedName>
        <fullName evidence="3">SecA family profile domain-containing protein</fullName>
    </recommendedName>
</protein>
<gene>
    <name evidence="1" type="ORF">RFI_25340</name>
</gene>
<dbReference type="PANTHER" id="PTHR30612">
    <property type="entry name" value="SECA INNER MEMBRANE COMPONENT OF SEC PROTEIN SECRETION SYSTEM"/>
    <property type="match status" value="1"/>
</dbReference>
<dbReference type="GO" id="GO:0006886">
    <property type="term" value="P:intracellular protein transport"/>
    <property type="evidence" value="ECO:0007669"/>
    <property type="project" value="InterPro"/>
</dbReference>
<organism evidence="1 2">
    <name type="scientific">Reticulomyxa filosa</name>
    <dbReference type="NCBI Taxonomy" id="46433"/>
    <lineage>
        <taxon>Eukaryota</taxon>
        <taxon>Sar</taxon>
        <taxon>Rhizaria</taxon>
        <taxon>Retaria</taxon>
        <taxon>Foraminifera</taxon>
        <taxon>Monothalamids</taxon>
        <taxon>Reticulomyxidae</taxon>
        <taxon>Reticulomyxa</taxon>
    </lineage>
</organism>
<dbReference type="Proteomes" id="UP000023152">
    <property type="component" value="Unassembled WGS sequence"/>
</dbReference>
<dbReference type="AlphaFoldDB" id="X6MG56"/>
<dbReference type="EMBL" id="ASPP01021796">
    <property type="protein sequence ID" value="ETO12035.1"/>
    <property type="molecule type" value="Genomic_DNA"/>
</dbReference>
<dbReference type="OrthoDB" id="7614088at2759"/>
<dbReference type="Gene3D" id="3.40.50.300">
    <property type="entry name" value="P-loop containing nucleotide triphosphate hydrolases"/>
    <property type="match status" value="1"/>
</dbReference>
<dbReference type="SUPFAM" id="SSF52540">
    <property type="entry name" value="P-loop containing nucleoside triphosphate hydrolases"/>
    <property type="match status" value="1"/>
</dbReference>
<dbReference type="InterPro" id="IPR027417">
    <property type="entry name" value="P-loop_NTPase"/>
</dbReference>
<keyword evidence="2" id="KW-1185">Reference proteome</keyword>